<dbReference type="Proteomes" id="UP001066276">
    <property type="component" value="Chromosome 2_1"/>
</dbReference>
<reference evidence="2" key="1">
    <citation type="journal article" date="2022" name="bioRxiv">
        <title>Sequencing and chromosome-scale assembly of the giantPleurodeles waltlgenome.</title>
        <authorList>
            <person name="Brown T."/>
            <person name="Elewa A."/>
            <person name="Iarovenko S."/>
            <person name="Subramanian E."/>
            <person name="Araus A.J."/>
            <person name="Petzold A."/>
            <person name="Susuki M."/>
            <person name="Suzuki K.-i.T."/>
            <person name="Hayashi T."/>
            <person name="Toyoda A."/>
            <person name="Oliveira C."/>
            <person name="Osipova E."/>
            <person name="Leigh N.D."/>
            <person name="Simon A."/>
            <person name="Yun M.H."/>
        </authorList>
    </citation>
    <scope>NUCLEOTIDE SEQUENCE</scope>
    <source>
        <strain evidence="2">20211129_DDA</strain>
        <tissue evidence="2">Liver</tissue>
    </source>
</reference>
<evidence type="ECO:0000313" key="2">
    <source>
        <dbReference type="EMBL" id="KAJ1201110.1"/>
    </source>
</evidence>
<feature type="region of interest" description="Disordered" evidence="1">
    <location>
        <begin position="39"/>
        <end position="83"/>
    </location>
</feature>
<sequence>MERATPCLVDSQAWAPQVMAGWRKGVPVLEPGAQLGLSEHCHAGEASQDPVPGALPNGGLEDKAQARGSHPGACHSSGRVART</sequence>
<organism evidence="2 3">
    <name type="scientific">Pleurodeles waltl</name>
    <name type="common">Iberian ribbed newt</name>
    <dbReference type="NCBI Taxonomy" id="8319"/>
    <lineage>
        <taxon>Eukaryota</taxon>
        <taxon>Metazoa</taxon>
        <taxon>Chordata</taxon>
        <taxon>Craniata</taxon>
        <taxon>Vertebrata</taxon>
        <taxon>Euteleostomi</taxon>
        <taxon>Amphibia</taxon>
        <taxon>Batrachia</taxon>
        <taxon>Caudata</taxon>
        <taxon>Salamandroidea</taxon>
        <taxon>Salamandridae</taxon>
        <taxon>Pleurodelinae</taxon>
        <taxon>Pleurodeles</taxon>
    </lineage>
</organism>
<evidence type="ECO:0000256" key="1">
    <source>
        <dbReference type="SAM" id="MobiDB-lite"/>
    </source>
</evidence>
<proteinExistence type="predicted"/>
<evidence type="ECO:0000313" key="3">
    <source>
        <dbReference type="Proteomes" id="UP001066276"/>
    </source>
</evidence>
<comment type="caution">
    <text evidence="2">The sequence shown here is derived from an EMBL/GenBank/DDBJ whole genome shotgun (WGS) entry which is preliminary data.</text>
</comment>
<keyword evidence="3" id="KW-1185">Reference proteome</keyword>
<name>A0AAV7VHM2_PLEWA</name>
<protein>
    <submittedName>
        <fullName evidence="2">Uncharacterized protein</fullName>
    </submittedName>
</protein>
<dbReference type="EMBL" id="JANPWB010000003">
    <property type="protein sequence ID" value="KAJ1201110.1"/>
    <property type="molecule type" value="Genomic_DNA"/>
</dbReference>
<dbReference type="AlphaFoldDB" id="A0AAV7VHM2"/>
<accession>A0AAV7VHM2</accession>
<gene>
    <name evidence="2" type="ORF">NDU88_004925</name>
</gene>